<dbReference type="Proteomes" id="UP000295727">
    <property type="component" value="Chromosome 2"/>
</dbReference>
<gene>
    <name evidence="7" type="primary">ppk2</name>
    <name evidence="7" type="ORF">E1956_26480</name>
</gene>
<dbReference type="GO" id="GO:0008976">
    <property type="term" value="F:polyphosphate kinase activity"/>
    <property type="evidence" value="ECO:0007669"/>
    <property type="project" value="UniProtKB-UniRule"/>
</dbReference>
<dbReference type="OrthoDB" id="9775224at2"/>
<comment type="function">
    <text evidence="4">Uses inorganic polyphosphate (polyP) as a donor to convert GDP to GTP or ADP to ATP.</text>
</comment>
<dbReference type="SUPFAM" id="SSF52540">
    <property type="entry name" value="P-loop containing nucleoside triphosphate hydrolases"/>
    <property type="match status" value="1"/>
</dbReference>
<keyword evidence="3 4" id="KW-0418">Kinase</keyword>
<dbReference type="InterPro" id="IPR022488">
    <property type="entry name" value="PPK2-related"/>
</dbReference>
<keyword evidence="8" id="KW-1185">Reference proteome</keyword>
<feature type="region of interest" description="Disordered" evidence="5">
    <location>
        <begin position="1"/>
        <end position="36"/>
    </location>
</feature>
<accession>A0A4P7CWJ8</accession>
<dbReference type="InterPro" id="IPR027417">
    <property type="entry name" value="P-loop_NTPase"/>
</dbReference>
<proteinExistence type="inferred from homology"/>
<dbReference type="Gene3D" id="3.40.50.300">
    <property type="entry name" value="P-loop containing nucleotide triphosphate hydrolases"/>
    <property type="match status" value="1"/>
</dbReference>
<evidence type="ECO:0000259" key="6">
    <source>
        <dbReference type="Pfam" id="PF03976"/>
    </source>
</evidence>
<dbReference type="Pfam" id="PF03976">
    <property type="entry name" value="PPK2"/>
    <property type="match status" value="1"/>
</dbReference>
<dbReference type="NCBIfam" id="TIGR03707">
    <property type="entry name" value="PPK2_P_aer"/>
    <property type="match status" value="1"/>
</dbReference>
<dbReference type="AlphaFoldDB" id="A0A4P7CWJ8"/>
<feature type="domain" description="Polyphosphate kinase-2-related" evidence="6">
    <location>
        <begin position="78"/>
        <end position="301"/>
    </location>
</feature>
<evidence type="ECO:0000256" key="5">
    <source>
        <dbReference type="SAM" id="MobiDB-lite"/>
    </source>
</evidence>
<evidence type="ECO:0000313" key="7">
    <source>
        <dbReference type="EMBL" id="QBR00579.1"/>
    </source>
</evidence>
<evidence type="ECO:0000256" key="3">
    <source>
        <dbReference type="ARBA" id="ARBA00022777"/>
    </source>
</evidence>
<dbReference type="KEGG" id="ppai:E1956_26480"/>
<dbReference type="PANTHER" id="PTHR34383">
    <property type="entry name" value="POLYPHOSPHATE:AMP PHOSPHOTRANSFERASE-RELATED"/>
    <property type="match status" value="1"/>
</dbReference>
<protein>
    <recommendedName>
        <fullName evidence="4">ADP/GDP-polyphosphate phosphotransferase</fullName>
        <ecNumber evidence="4">2.7.4.-</ecNumber>
    </recommendedName>
    <alternativeName>
        <fullName evidence="4">Polyphosphate kinase PPK2</fullName>
    </alternativeName>
</protein>
<dbReference type="InterPro" id="IPR022486">
    <property type="entry name" value="PPK2_PA0141"/>
</dbReference>
<dbReference type="InterPro" id="IPR016898">
    <property type="entry name" value="Polyphosphate_phosphotransfera"/>
</dbReference>
<name>A0A4P7CWJ8_9BURK</name>
<dbReference type="GO" id="GO:0006793">
    <property type="term" value="P:phosphorus metabolic process"/>
    <property type="evidence" value="ECO:0007669"/>
    <property type="project" value="InterPro"/>
</dbReference>
<dbReference type="EMBL" id="CP038149">
    <property type="protein sequence ID" value="QBR00579.1"/>
    <property type="molecule type" value="Genomic_DNA"/>
</dbReference>
<sequence>MNELDRAGQAGRESSTEAGIEGGIEAGPEAGEDAERYRRRRLDEELIDAYDEELEMEVDDRLQEAGLEISDDVRALRRVYFRELIRLQGELVKMQDWIVSTGHRLVVIFEGRDAAGKGGVIKRITQRLNPRMCRVAALPAPNNRERTQWYFQRYVQHLPAGGEMVLFDRSWYNRAGVERVMNFCTDEEYEEFFRSVPEFEKMLVRSGIQIVKYWFSITDDEQEMRFQSRIEDPLKQWKLSPMDLESRRRWEQYTHVKEVMLQRSHIPEAPWWVVQGVDKKRARLNCIHHLLSQVPYHEIEHPSVTLPARVHHPDYIRQPVPENMFVPDIY</sequence>
<comment type="similarity">
    <text evidence="1 4">Belongs to the polyphosphate kinase 2 (PPK2) family. Class I subfamily.</text>
</comment>
<keyword evidence="2 4" id="KW-0808">Transferase</keyword>
<evidence type="ECO:0000256" key="4">
    <source>
        <dbReference type="RuleBase" id="RU369062"/>
    </source>
</evidence>
<evidence type="ECO:0000313" key="8">
    <source>
        <dbReference type="Proteomes" id="UP000295727"/>
    </source>
</evidence>
<dbReference type="PIRSF" id="PIRSF028756">
    <property type="entry name" value="PPK2_prd"/>
    <property type="match status" value="1"/>
</dbReference>
<reference evidence="7 8" key="1">
    <citation type="submission" date="2019-03" db="EMBL/GenBank/DDBJ databases">
        <title>Paraburkholderia sp. 7MH5, isolated from subtropical forest soil.</title>
        <authorList>
            <person name="Gao Z.-H."/>
            <person name="Qiu L.-H."/>
        </authorList>
    </citation>
    <scope>NUCLEOTIDE SEQUENCE [LARGE SCALE GENOMIC DNA]</scope>
    <source>
        <strain evidence="7 8">7MH5</strain>
    </source>
</reference>
<dbReference type="EC" id="2.7.4.-" evidence="4"/>
<dbReference type="RefSeq" id="WP_134754369.1">
    <property type="nucleotide sequence ID" value="NZ_CP038149.1"/>
</dbReference>
<organism evidence="7 8">
    <name type="scientific">Paraburkholderia pallida</name>
    <dbReference type="NCBI Taxonomy" id="2547399"/>
    <lineage>
        <taxon>Bacteria</taxon>
        <taxon>Pseudomonadati</taxon>
        <taxon>Pseudomonadota</taxon>
        <taxon>Betaproteobacteria</taxon>
        <taxon>Burkholderiales</taxon>
        <taxon>Burkholderiaceae</taxon>
        <taxon>Paraburkholderia</taxon>
    </lineage>
</organism>
<evidence type="ECO:0000256" key="2">
    <source>
        <dbReference type="ARBA" id="ARBA00022679"/>
    </source>
</evidence>
<dbReference type="PANTHER" id="PTHR34383:SF1">
    <property type="entry name" value="ADP-POLYPHOSPHATE PHOSPHOTRANSFERASE"/>
    <property type="match status" value="1"/>
</dbReference>
<comment type="subunit">
    <text evidence="4">Homotetramer.</text>
</comment>
<evidence type="ECO:0000256" key="1">
    <source>
        <dbReference type="ARBA" id="ARBA00009924"/>
    </source>
</evidence>